<evidence type="ECO:0000313" key="1">
    <source>
        <dbReference type="EMBL" id="JAE35545.1"/>
    </source>
</evidence>
<dbReference type="EMBL" id="GBRH01162351">
    <property type="protein sequence ID" value="JAE35545.1"/>
    <property type="molecule type" value="Transcribed_RNA"/>
</dbReference>
<dbReference type="AlphaFoldDB" id="A0A0A9HEE1"/>
<reference evidence="1" key="2">
    <citation type="journal article" date="2015" name="Data Brief">
        <title>Shoot transcriptome of the giant reed, Arundo donax.</title>
        <authorList>
            <person name="Barrero R.A."/>
            <person name="Guerrero F.D."/>
            <person name="Moolhuijzen P."/>
            <person name="Goolsby J.A."/>
            <person name="Tidwell J."/>
            <person name="Bellgard S.E."/>
            <person name="Bellgard M.I."/>
        </authorList>
    </citation>
    <scope>NUCLEOTIDE SEQUENCE</scope>
    <source>
        <tissue evidence="1">Shoot tissue taken approximately 20 cm above the soil surface</tissue>
    </source>
</reference>
<accession>A0A0A9HEE1</accession>
<reference evidence="1" key="1">
    <citation type="submission" date="2014-09" db="EMBL/GenBank/DDBJ databases">
        <authorList>
            <person name="Magalhaes I.L.F."/>
            <person name="Oliveira U."/>
            <person name="Santos F.R."/>
            <person name="Vidigal T.H.D.A."/>
            <person name="Brescovit A.D."/>
            <person name="Santos A.J."/>
        </authorList>
    </citation>
    <scope>NUCLEOTIDE SEQUENCE</scope>
    <source>
        <tissue evidence="1">Shoot tissue taken approximately 20 cm above the soil surface</tissue>
    </source>
</reference>
<name>A0A0A9HEE1_ARUDO</name>
<sequence length="22" mass="2537">MINSLSQFSIIVLSFLKLLIAW</sequence>
<protein>
    <submittedName>
        <fullName evidence="1">Uncharacterized protein</fullName>
    </submittedName>
</protein>
<organism evidence="1">
    <name type="scientific">Arundo donax</name>
    <name type="common">Giant reed</name>
    <name type="synonym">Donax arundinaceus</name>
    <dbReference type="NCBI Taxonomy" id="35708"/>
    <lineage>
        <taxon>Eukaryota</taxon>
        <taxon>Viridiplantae</taxon>
        <taxon>Streptophyta</taxon>
        <taxon>Embryophyta</taxon>
        <taxon>Tracheophyta</taxon>
        <taxon>Spermatophyta</taxon>
        <taxon>Magnoliopsida</taxon>
        <taxon>Liliopsida</taxon>
        <taxon>Poales</taxon>
        <taxon>Poaceae</taxon>
        <taxon>PACMAD clade</taxon>
        <taxon>Arundinoideae</taxon>
        <taxon>Arundineae</taxon>
        <taxon>Arundo</taxon>
    </lineage>
</organism>
<proteinExistence type="predicted"/>